<evidence type="ECO:0000313" key="3">
    <source>
        <dbReference type="Proteomes" id="UP001447842"/>
    </source>
</evidence>
<name>A0ABZ3HEQ3_9BACT</name>
<protein>
    <submittedName>
        <fullName evidence="2">Phosphatase</fullName>
    </submittedName>
</protein>
<dbReference type="CDD" id="cd24054">
    <property type="entry name" value="ASKHA_NBD_AaPPX-GppA_MtPPX2-like"/>
    <property type="match status" value="1"/>
</dbReference>
<evidence type="ECO:0000313" key="2">
    <source>
        <dbReference type="EMBL" id="XAU16057.1"/>
    </source>
</evidence>
<dbReference type="Gene3D" id="3.30.420.150">
    <property type="entry name" value="Exopolyphosphatase. Domain 2"/>
    <property type="match status" value="1"/>
</dbReference>
<dbReference type="RefSeq" id="WP_345973424.1">
    <property type="nucleotide sequence ID" value="NZ_CP147920.1"/>
</dbReference>
<proteinExistence type="predicted"/>
<keyword evidence="3" id="KW-1185">Reference proteome</keyword>
<dbReference type="Gene3D" id="3.30.420.40">
    <property type="match status" value="1"/>
</dbReference>
<dbReference type="PANTHER" id="PTHR30005">
    <property type="entry name" value="EXOPOLYPHOSPHATASE"/>
    <property type="match status" value="1"/>
</dbReference>
<sequence>MAKVVAIDLGSNTCRAIEYDCATGSFGRECERIVKTADRMHETGLIDEGAVERVIAALKEADALFDLKKTPYHAVTTAAMRMAKNSDEVLDRIAGETGVRFEVIDADREAFYALTAARARLAELGMSAESLCMIDIGGGSTEVIFYQKGETVSKSFPIGIVTVAQQCEDPEEIRTFVQLQLLREVYIFVDTYIITKGRPLTFVMTAGTPTTIAAFLQGMTYDSYDPTKINGYRLSRPDCEKALQELLALDEMTRTLYVGVGREALIVAGIVIVELFYEVLDYNDAIVIDDGVREGVAIAFCEEGEH</sequence>
<dbReference type="Pfam" id="PF02541">
    <property type="entry name" value="Ppx-GppA"/>
    <property type="match status" value="1"/>
</dbReference>
<dbReference type="EMBL" id="CP147920">
    <property type="protein sequence ID" value="XAU16057.1"/>
    <property type="molecule type" value="Genomic_DNA"/>
</dbReference>
<dbReference type="PANTHER" id="PTHR30005:SF0">
    <property type="entry name" value="RETROGRADE REGULATION PROTEIN 2"/>
    <property type="match status" value="1"/>
</dbReference>
<reference evidence="2 3" key="1">
    <citation type="submission" date="2024-03" db="EMBL/GenBank/DDBJ databases">
        <title>Sulfurimonas sp. HSL3-1.</title>
        <authorList>
            <person name="Wang S."/>
        </authorList>
    </citation>
    <scope>NUCLEOTIDE SEQUENCE [LARGE SCALE GENOMIC DNA]</scope>
    <source>
        <strain evidence="2 3">HSL3-1</strain>
    </source>
</reference>
<dbReference type="InterPro" id="IPR043129">
    <property type="entry name" value="ATPase_NBD"/>
</dbReference>
<evidence type="ECO:0000259" key="1">
    <source>
        <dbReference type="Pfam" id="PF02541"/>
    </source>
</evidence>
<dbReference type="InterPro" id="IPR003695">
    <property type="entry name" value="Ppx_GppA_N"/>
</dbReference>
<gene>
    <name evidence="2" type="ORF">WCY31_04960</name>
</gene>
<feature type="domain" description="Ppx/GppA phosphatase N-terminal" evidence="1">
    <location>
        <begin position="31"/>
        <end position="297"/>
    </location>
</feature>
<dbReference type="Proteomes" id="UP001447842">
    <property type="component" value="Chromosome"/>
</dbReference>
<dbReference type="InterPro" id="IPR050273">
    <property type="entry name" value="GppA/Ppx_hydrolase"/>
</dbReference>
<accession>A0ABZ3HEQ3</accession>
<dbReference type="SUPFAM" id="SSF53067">
    <property type="entry name" value="Actin-like ATPase domain"/>
    <property type="match status" value="2"/>
</dbReference>
<organism evidence="2 3">
    <name type="scientific">Sulfurimonas diazotrophicus</name>
    <dbReference type="NCBI Taxonomy" id="3131939"/>
    <lineage>
        <taxon>Bacteria</taxon>
        <taxon>Pseudomonadati</taxon>
        <taxon>Campylobacterota</taxon>
        <taxon>Epsilonproteobacteria</taxon>
        <taxon>Campylobacterales</taxon>
        <taxon>Sulfurimonadaceae</taxon>
        <taxon>Sulfurimonas</taxon>
    </lineage>
</organism>